<protein>
    <submittedName>
        <fullName evidence="2">Uncharacterized protein</fullName>
    </submittedName>
</protein>
<sequence length="530" mass="58301">MTHQSQGGSHVRRQETGPQPNDTKPPWPGLNVSALPSLLTDNRFRNNFGHLHRSTVSGEQYGNAGAGETGDPQENPPSSGIVRHVSHTRKSGGATPPGIEPGSSWWEKDCLSVCIIRCTLVTGACCAHRECTAVSKHQLTLQQFTTPALGRCQHYRSSADVATGRFTLVTGACCAYRECTAVSKHQLTLQQFTTPALGRCQHYRSSADVATGRFTLGTGACCAHRECTAVSKHQLTLQQFTTPALGRCQHYRSSADVATGRFTLVTGACCAYRECTAVSKHQLTLQQFTTPALGRCQHYRSSADVATGRFTLVTGACCAHRECTAVSKHQLTLQQFTTPALGRCQHYRARDSRRARYRGEPIGVKDIGEGGREREVWWTRRIRAGVLVCVGPPRTAVSEWRSGSTLRGSMVNDLPCGVLIRRILNWGWLYLGFDDRTRHAKSQCKTNYTTCLLGEPLKSVHFTVNSLYPQYLTEGVESATMFGVEVLRGGGGGVWERTMLATWLSLDPSQSFDVSSDEQRLLYTRADKQL</sequence>
<reference evidence="2 3" key="1">
    <citation type="submission" date="2023-02" db="EMBL/GenBank/DDBJ databases">
        <title>LHISI_Scaffold_Assembly.</title>
        <authorList>
            <person name="Stuart O.P."/>
            <person name="Cleave R."/>
            <person name="Magrath M.J.L."/>
            <person name="Mikheyev A.S."/>
        </authorList>
    </citation>
    <scope>NUCLEOTIDE SEQUENCE [LARGE SCALE GENOMIC DNA]</scope>
    <source>
        <strain evidence="2">Daus_M_001</strain>
        <tissue evidence="2">Leg muscle</tissue>
    </source>
</reference>
<evidence type="ECO:0000313" key="3">
    <source>
        <dbReference type="Proteomes" id="UP001159363"/>
    </source>
</evidence>
<evidence type="ECO:0000313" key="2">
    <source>
        <dbReference type="EMBL" id="KAJ8894014.1"/>
    </source>
</evidence>
<dbReference type="EMBL" id="JARBHB010000002">
    <property type="protein sequence ID" value="KAJ8894014.1"/>
    <property type="molecule type" value="Genomic_DNA"/>
</dbReference>
<name>A0ABQ9IBG3_9NEOP</name>
<accession>A0ABQ9IBG3</accession>
<feature type="region of interest" description="Disordered" evidence="1">
    <location>
        <begin position="1"/>
        <end position="34"/>
    </location>
</feature>
<dbReference type="Proteomes" id="UP001159363">
    <property type="component" value="Chromosome 2"/>
</dbReference>
<evidence type="ECO:0000256" key="1">
    <source>
        <dbReference type="SAM" id="MobiDB-lite"/>
    </source>
</evidence>
<proteinExistence type="predicted"/>
<keyword evidence="3" id="KW-1185">Reference proteome</keyword>
<gene>
    <name evidence="2" type="ORF">PR048_006624</name>
</gene>
<feature type="region of interest" description="Disordered" evidence="1">
    <location>
        <begin position="55"/>
        <end position="100"/>
    </location>
</feature>
<organism evidence="2 3">
    <name type="scientific">Dryococelus australis</name>
    <dbReference type="NCBI Taxonomy" id="614101"/>
    <lineage>
        <taxon>Eukaryota</taxon>
        <taxon>Metazoa</taxon>
        <taxon>Ecdysozoa</taxon>
        <taxon>Arthropoda</taxon>
        <taxon>Hexapoda</taxon>
        <taxon>Insecta</taxon>
        <taxon>Pterygota</taxon>
        <taxon>Neoptera</taxon>
        <taxon>Polyneoptera</taxon>
        <taxon>Phasmatodea</taxon>
        <taxon>Verophasmatodea</taxon>
        <taxon>Anareolatae</taxon>
        <taxon>Phasmatidae</taxon>
        <taxon>Eurycanthinae</taxon>
        <taxon>Dryococelus</taxon>
    </lineage>
</organism>
<comment type="caution">
    <text evidence="2">The sequence shown here is derived from an EMBL/GenBank/DDBJ whole genome shotgun (WGS) entry which is preliminary data.</text>
</comment>